<evidence type="ECO:0000256" key="1">
    <source>
        <dbReference type="ARBA" id="ARBA00010462"/>
    </source>
</evidence>
<evidence type="ECO:0000256" key="2">
    <source>
        <dbReference type="ARBA" id="ARBA00023125"/>
    </source>
</evidence>
<dbReference type="InterPro" id="IPR000730">
    <property type="entry name" value="Pr_cel_nuc_antig"/>
</dbReference>
<name>A0A833EAD6_CALS0</name>
<dbReference type="InterPro" id="IPR022649">
    <property type="entry name" value="Pr_cel_nuc_antig_C"/>
</dbReference>
<dbReference type="Pfam" id="PF02747">
    <property type="entry name" value="PCNA_C"/>
    <property type="match status" value="1"/>
</dbReference>
<feature type="domain" description="Proliferating cell nuclear antigen PCNA C-terminal" evidence="7">
    <location>
        <begin position="129"/>
        <end position="249"/>
    </location>
</feature>
<sequence length="252" mass="27573">MIFSVKFPSADYFADLMKAVTAVVEEGTFVVDQEGMKLTAMDPAHISLVNFELTKAAAEEYSCEKQVELTININELHKLIRKAKKNEIITLEYDDEKKRLSVTLTNPAASTERRFTLNTLETVTGKTPVPNLSFEAKARVSAEAFRVAIEDAATVSDYAKLTIAPDAVIISSKGEMGSHSTKLAPGGTAVFEIEAQHEVSASFSLNYLEKIIKAGKTVAEESVIELSSNRPVKLSFPVPSGKLEYLIAPRIE</sequence>
<comment type="subunit">
    <text evidence="3">Homotrimer. The subunits circularize to form a toroid; DNA passes through its center. Replication factor C (RFC) is required to load the toroid on the DNA.</text>
</comment>
<evidence type="ECO:0000313" key="9">
    <source>
        <dbReference type="Proteomes" id="UP000608579"/>
    </source>
</evidence>
<accession>A0A833EAD6</accession>
<dbReference type="Proteomes" id="UP000608579">
    <property type="component" value="Unassembled WGS sequence"/>
</dbReference>
<dbReference type="PANTHER" id="PTHR11352:SF0">
    <property type="entry name" value="PROLIFERATING CELL NUCLEAR ANTIGEN"/>
    <property type="match status" value="1"/>
</dbReference>
<dbReference type="HAMAP" id="MF_00317">
    <property type="entry name" value="DNApol_clamp_arch"/>
    <property type="match status" value="1"/>
</dbReference>
<evidence type="ECO:0000256" key="3">
    <source>
        <dbReference type="HAMAP-Rule" id="MF_00317"/>
    </source>
</evidence>
<dbReference type="GO" id="GO:0006275">
    <property type="term" value="P:regulation of DNA replication"/>
    <property type="evidence" value="ECO:0007669"/>
    <property type="project" value="UniProtKB-UniRule"/>
</dbReference>
<gene>
    <name evidence="3 8" type="primary">pcn</name>
    <name evidence="8" type="ORF">EYH45_07670</name>
</gene>
<dbReference type="Pfam" id="PF00705">
    <property type="entry name" value="PCNA_N"/>
    <property type="match status" value="1"/>
</dbReference>
<proteinExistence type="inferred from homology"/>
<dbReference type="EMBL" id="DQVM01000150">
    <property type="protein sequence ID" value="HIQ30422.1"/>
    <property type="molecule type" value="Genomic_DNA"/>
</dbReference>
<evidence type="ECO:0000313" key="8">
    <source>
        <dbReference type="EMBL" id="HIQ30422.1"/>
    </source>
</evidence>
<dbReference type="InterPro" id="IPR046938">
    <property type="entry name" value="DNA_clamp_sf"/>
</dbReference>
<dbReference type="PANTHER" id="PTHR11352">
    <property type="entry name" value="PROLIFERATING CELL NUCLEAR ANTIGEN"/>
    <property type="match status" value="1"/>
</dbReference>
<dbReference type="GO" id="GO:0003677">
    <property type="term" value="F:DNA binding"/>
    <property type="evidence" value="ECO:0007669"/>
    <property type="project" value="UniProtKB-UniRule"/>
</dbReference>
<keyword evidence="2 3" id="KW-0238">DNA-binding</keyword>
<evidence type="ECO:0000259" key="6">
    <source>
        <dbReference type="Pfam" id="PF00705"/>
    </source>
</evidence>
<dbReference type="GO" id="GO:0006272">
    <property type="term" value="P:leading strand elongation"/>
    <property type="evidence" value="ECO:0007669"/>
    <property type="project" value="TreeGrafter"/>
</dbReference>
<dbReference type="InterPro" id="IPR022648">
    <property type="entry name" value="Pr_cel_nuc_antig_N"/>
</dbReference>
<comment type="function">
    <text evidence="5">Sliding clamp subunit. Responsible for tethering the catalytic subunit of DNA polymerase to DNA during high-speed replication.</text>
</comment>
<comment type="function">
    <text evidence="3">Sliding clamp subunit that acts as a moving platform for DNA processing. Responsible for tethering the catalytic subunit of DNA polymerase and other proteins to DNA during high-speed replication.</text>
</comment>
<comment type="similarity">
    <text evidence="1 3 4">Belongs to the PCNA family.</text>
</comment>
<dbReference type="CDD" id="cd00577">
    <property type="entry name" value="PCNA"/>
    <property type="match status" value="1"/>
</dbReference>
<feature type="domain" description="Proliferating cell nuclear antigen PCNA N-terminal" evidence="6">
    <location>
        <begin position="3"/>
        <end position="118"/>
    </location>
</feature>
<evidence type="ECO:0000259" key="7">
    <source>
        <dbReference type="Pfam" id="PF02747"/>
    </source>
</evidence>
<dbReference type="Gene3D" id="3.70.10.10">
    <property type="match status" value="1"/>
</dbReference>
<dbReference type="GO" id="GO:0030337">
    <property type="term" value="F:DNA polymerase processivity factor activity"/>
    <property type="evidence" value="ECO:0007669"/>
    <property type="project" value="UniProtKB-UniRule"/>
</dbReference>
<dbReference type="NCBIfam" id="TIGR00590">
    <property type="entry name" value="pcna"/>
    <property type="match status" value="1"/>
</dbReference>
<keyword evidence="3 4" id="KW-0235">DNA replication</keyword>
<organism evidence="8 9">
    <name type="scientific">Caldiarchaeum subterraneum</name>
    <dbReference type="NCBI Taxonomy" id="311458"/>
    <lineage>
        <taxon>Archaea</taxon>
        <taxon>Nitrososphaerota</taxon>
        <taxon>Candidatus Caldarchaeales</taxon>
        <taxon>Candidatus Caldarchaeaceae</taxon>
        <taxon>Candidatus Caldarchaeum</taxon>
    </lineage>
</organism>
<dbReference type="PRINTS" id="PR00339">
    <property type="entry name" value="PCNACYCLIN"/>
</dbReference>
<evidence type="ECO:0000256" key="4">
    <source>
        <dbReference type="RuleBase" id="RU003671"/>
    </source>
</evidence>
<dbReference type="AlphaFoldDB" id="A0A833EAD6"/>
<reference evidence="8" key="1">
    <citation type="journal article" date="2020" name="ISME J.">
        <title>Gammaproteobacteria mediating utilization of methyl-, sulfur- and petroleum organic compounds in deep ocean hydrothermal plumes.</title>
        <authorList>
            <person name="Zhou Z."/>
            <person name="Liu Y."/>
            <person name="Pan J."/>
            <person name="Cron B.R."/>
            <person name="Toner B.M."/>
            <person name="Anantharaman K."/>
            <person name="Breier J.A."/>
            <person name="Dick G.J."/>
            <person name="Li M."/>
        </authorList>
    </citation>
    <scope>NUCLEOTIDE SEQUENCE</scope>
    <source>
        <strain evidence="8">SZUA-1515</strain>
    </source>
</reference>
<comment type="caution">
    <text evidence="8">The sequence shown here is derived from an EMBL/GenBank/DDBJ whole genome shotgun (WGS) entry which is preliminary data.</text>
</comment>
<dbReference type="SUPFAM" id="SSF55979">
    <property type="entry name" value="DNA clamp"/>
    <property type="match status" value="2"/>
</dbReference>
<evidence type="ECO:0000256" key="5">
    <source>
        <dbReference type="RuleBase" id="RU003673"/>
    </source>
</evidence>
<protein>
    <recommendedName>
        <fullName evidence="3">DNA polymerase sliding clamp</fullName>
    </recommendedName>
    <alternativeName>
        <fullName evidence="3">Proliferating cell nuclear antigen homolog</fullName>
        <shortName evidence="3">PCNA</shortName>
    </alternativeName>
</protein>